<comment type="caution">
    <text evidence="1">The sequence shown here is derived from an EMBL/GenBank/DDBJ whole genome shotgun (WGS) entry which is preliminary data.</text>
</comment>
<accession>A0A841AWX9</accession>
<dbReference type="EMBL" id="JACHMX010000001">
    <property type="protein sequence ID" value="MBB5851403.1"/>
    <property type="molecule type" value="Genomic_DNA"/>
</dbReference>
<name>A0A841AWX9_9PSEU</name>
<evidence type="ECO:0000313" key="1">
    <source>
        <dbReference type="EMBL" id="MBB5851403.1"/>
    </source>
</evidence>
<dbReference type="AlphaFoldDB" id="A0A841AWX9"/>
<protein>
    <recommendedName>
        <fullName evidence="3">Lipoprotein</fullName>
    </recommendedName>
</protein>
<keyword evidence="2" id="KW-1185">Reference proteome</keyword>
<reference evidence="1 2" key="1">
    <citation type="submission" date="2020-08" db="EMBL/GenBank/DDBJ databases">
        <title>Sequencing the genomes of 1000 actinobacteria strains.</title>
        <authorList>
            <person name="Klenk H.-P."/>
        </authorList>
    </citation>
    <scope>NUCLEOTIDE SEQUENCE [LARGE SCALE GENOMIC DNA]</scope>
    <source>
        <strain evidence="1 2">DSM 45272</strain>
    </source>
</reference>
<sequence length="136" mass="13711">MLRHVLGSLGTLLLVAGCGPDSPEPPKPADGGDLTACSDGLCEVSAPVGGKMTLPERTRVRSVTVQSIEGDIVALIARGIGPRQGGSCTGKRCEASAKGSDFKAMLGPGSGVTYNDLAIDLLGIGDGAAILRIKPL</sequence>
<dbReference type="PROSITE" id="PS51257">
    <property type="entry name" value="PROKAR_LIPOPROTEIN"/>
    <property type="match status" value="1"/>
</dbReference>
<organism evidence="1 2">
    <name type="scientific">Amycolatopsis umgeniensis</name>
    <dbReference type="NCBI Taxonomy" id="336628"/>
    <lineage>
        <taxon>Bacteria</taxon>
        <taxon>Bacillati</taxon>
        <taxon>Actinomycetota</taxon>
        <taxon>Actinomycetes</taxon>
        <taxon>Pseudonocardiales</taxon>
        <taxon>Pseudonocardiaceae</taxon>
        <taxon>Amycolatopsis</taxon>
    </lineage>
</organism>
<proteinExistence type="predicted"/>
<evidence type="ECO:0008006" key="3">
    <source>
        <dbReference type="Google" id="ProtNLM"/>
    </source>
</evidence>
<gene>
    <name evidence="1" type="ORF">HDA45_001490</name>
</gene>
<dbReference type="Proteomes" id="UP000580861">
    <property type="component" value="Unassembled WGS sequence"/>
</dbReference>
<evidence type="ECO:0000313" key="2">
    <source>
        <dbReference type="Proteomes" id="UP000580861"/>
    </source>
</evidence>